<dbReference type="EMBL" id="FOYV01000001">
    <property type="protein sequence ID" value="SFR44155.1"/>
    <property type="molecule type" value="Genomic_DNA"/>
</dbReference>
<organism evidence="1 2">
    <name type="scientific">Marinobacter gudaonensis</name>
    <dbReference type="NCBI Taxonomy" id="375760"/>
    <lineage>
        <taxon>Bacteria</taxon>
        <taxon>Pseudomonadati</taxon>
        <taxon>Pseudomonadota</taxon>
        <taxon>Gammaproteobacteria</taxon>
        <taxon>Pseudomonadales</taxon>
        <taxon>Marinobacteraceae</taxon>
        <taxon>Marinobacter</taxon>
    </lineage>
</organism>
<dbReference type="GO" id="GO:0016740">
    <property type="term" value="F:transferase activity"/>
    <property type="evidence" value="ECO:0007669"/>
    <property type="project" value="UniProtKB-KW"/>
</dbReference>
<dbReference type="GO" id="GO:0009159">
    <property type="term" value="P:deoxyribonucleoside monophosphate catabolic process"/>
    <property type="evidence" value="ECO:0007669"/>
    <property type="project" value="TreeGrafter"/>
</dbReference>
<dbReference type="AlphaFoldDB" id="A0A1I6GPI7"/>
<dbReference type="Proteomes" id="UP000199290">
    <property type="component" value="Unassembled WGS sequence"/>
</dbReference>
<keyword evidence="2" id="KW-1185">Reference proteome</keyword>
<name>A0A1I6GPI7_9GAMM</name>
<sequence length="181" mass="20230">MAKPERIYLAGPEVFFPPDEHKSIVAEKKRLLQEYGLEGVDPLDIELAFSDNEAKFRRGHRIYRANRNLMDSCDAIIANLTPFRGISADPGTVFEVGYIIGQGKRAFGFTLDSSYYRERAGNTPEDGLGHTIEDFEMRDNLMIEGGIYSSGGQLFVADQPGEHRFFSAELFRRCAKALAGA</sequence>
<proteinExistence type="predicted"/>
<evidence type="ECO:0000313" key="2">
    <source>
        <dbReference type="Proteomes" id="UP000199290"/>
    </source>
</evidence>
<reference evidence="2" key="1">
    <citation type="submission" date="2016-10" db="EMBL/GenBank/DDBJ databases">
        <authorList>
            <person name="Varghese N."/>
            <person name="Submissions S."/>
        </authorList>
    </citation>
    <scope>NUCLEOTIDE SEQUENCE [LARGE SCALE GENOMIC DNA]</scope>
    <source>
        <strain evidence="2">CGMCC 1.6294</strain>
    </source>
</reference>
<dbReference type="OrthoDB" id="9795789at2"/>
<dbReference type="PANTHER" id="PTHR15364">
    <property type="entry name" value="2'-DEOXYNUCLEOSIDE 5'-PHOSPHATE N-HYDROLASE 1"/>
    <property type="match status" value="1"/>
</dbReference>
<evidence type="ECO:0000313" key="1">
    <source>
        <dbReference type="EMBL" id="SFR44155.1"/>
    </source>
</evidence>
<dbReference type="SUPFAM" id="SSF52309">
    <property type="entry name" value="N-(deoxy)ribosyltransferase-like"/>
    <property type="match status" value="1"/>
</dbReference>
<dbReference type="Pfam" id="PF05014">
    <property type="entry name" value="Nuc_deoxyrib_tr"/>
    <property type="match status" value="1"/>
</dbReference>
<dbReference type="GO" id="GO:0070694">
    <property type="term" value="F:5-hydroxymethyl-dUMP N-hydrolase activity"/>
    <property type="evidence" value="ECO:0007669"/>
    <property type="project" value="TreeGrafter"/>
</dbReference>
<protein>
    <submittedName>
        <fullName evidence="1">Nucleoside 2-deoxyribosyltransferase</fullName>
    </submittedName>
</protein>
<dbReference type="PANTHER" id="PTHR15364:SF0">
    <property type="entry name" value="2'-DEOXYNUCLEOSIDE 5'-PHOSPHATE N-HYDROLASE 1"/>
    <property type="match status" value="1"/>
</dbReference>
<keyword evidence="1" id="KW-0808">Transferase</keyword>
<dbReference type="InterPro" id="IPR007710">
    <property type="entry name" value="Nucleoside_deoxyribTrfase"/>
</dbReference>
<dbReference type="Gene3D" id="3.40.50.450">
    <property type="match status" value="1"/>
</dbReference>
<dbReference type="InterPro" id="IPR051239">
    <property type="entry name" value="2'-dNMP_N-hydrolase"/>
</dbReference>
<gene>
    <name evidence="1" type="ORF">SAMN04488073_1292</name>
</gene>
<dbReference type="STRING" id="375760.SAMN04488073_1292"/>
<dbReference type="RefSeq" id="WP_091987358.1">
    <property type="nucleotide sequence ID" value="NZ_FOYV01000001.1"/>
</dbReference>
<accession>A0A1I6GPI7</accession>